<feature type="non-terminal residue" evidence="7">
    <location>
        <position position="260"/>
    </location>
</feature>
<dbReference type="GO" id="GO:0034040">
    <property type="term" value="F:ATPase-coupled lipid transmembrane transporter activity"/>
    <property type="evidence" value="ECO:0007669"/>
    <property type="project" value="TreeGrafter"/>
</dbReference>
<evidence type="ECO:0000256" key="5">
    <source>
        <dbReference type="SAM" id="Phobius"/>
    </source>
</evidence>
<evidence type="ECO:0000256" key="3">
    <source>
        <dbReference type="ARBA" id="ARBA00022989"/>
    </source>
</evidence>
<dbReference type="Pfam" id="PF00005">
    <property type="entry name" value="ABC_tran"/>
    <property type="match status" value="1"/>
</dbReference>
<keyword evidence="4 5" id="KW-0472">Membrane</keyword>
<comment type="subcellular location">
    <subcellularLocation>
        <location evidence="1">Membrane</location>
        <topology evidence="1">Multi-pass membrane protein</topology>
    </subcellularLocation>
</comment>
<dbReference type="EMBL" id="BARU01004325">
    <property type="protein sequence ID" value="GAH19671.1"/>
    <property type="molecule type" value="Genomic_DNA"/>
</dbReference>
<gene>
    <name evidence="7" type="ORF">S03H2_08773</name>
</gene>
<evidence type="ECO:0000256" key="1">
    <source>
        <dbReference type="ARBA" id="ARBA00004141"/>
    </source>
</evidence>
<feature type="transmembrane region" description="Helical" evidence="5">
    <location>
        <begin position="83"/>
        <end position="107"/>
    </location>
</feature>
<dbReference type="SUPFAM" id="SSF52540">
    <property type="entry name" value="P-loop containing nucleoside triphosphate hydrolases"/>
    <property type="match status" value="1"/>
</dbReference>
<name>X1DFQ2_9ZZZZ</name>
<evidence type="ECO:0000259" key="6">
    <source>
        <dbReference type="PROSITE" id="PS50929"/>
    </source>
</evidence>
<feature type="non-terminal residue" evidence="7">
    <location>
        <position position="1"/>
    </location>
</feature>
<accession>X1DFQ2</accession>
<dbReference type="InterPro" id="IPR036640">
    <property type="entry name" value="ABC1_TM_sf"/>
</dbReference>
<dbReference type="GO" id="GO:0005524">
    <property type="term" value="F:ATP binding"/>
    <property type="evidence" value="ECO:0007669"/>
    <property type="project" value="InterPro"/>
</dbReference>
<dbReference type="SUPFAM" id="SSF90123">
    <property type="entry name" value="ABC transporter transmembrane region"/>
    <property type="match status" value="1"/>
</dbReference>
<proteinExistence type="predicted"/>
<comment type="caution">
    <text evidence="7">The sequence shown here is derived from an EMBL/GenBank/DDBJ whole genome shotgun (WGS) entry which is preliminary data.</text>
</comment>
<sequence length="260" mass="29287">VGLLMDTLTETLSGIEVVKATVQEEREMEKYFYHAKNIKKAFLERSKLDAKYYPNLVLAILITAGFMHSVLLFNYGMMNIGQIIAYLGILGLLRFPTNVSMFVFAIFRMAISSAARLLELMNKKTEIDENKQGVEKQFDGNIVFENVDFIYPDSKTPVLRNISFEVKLGQTVAIVGTTGSGKTTLTKLISRLYDVTNGKILIDGNDIRDYALNSLRDQISYIEQDVFLFSTTIFDNISFGRTSSLEQVISVAKQAQAHDF</sequence>
<dbReference type="GO" id="GO:0016020">
    <property type="term" value="C:membrane"/>
    <property type="evidence" value="ECO:0007669"/>
    <property type="project" value="UniProtKB-SubCell"/>
</dbReference>
<evidence type="ECO:0000313" key="7">
    <source>
        <dbReference type="EMBL" id="GAH19671.1"/>
    </source>
</evidence>
<dbReference type="Gene3D" id="1.20.1560.10">
    <property type="entry name" value="ABC transporter type 1, transmembrane domain"/>
    <property type="match status" value="1"/>
</dbReference>
<dbReference type="AlphaFoldDB" id="X1DFQ2"/>
<dbReference type="PROSITE" id="PS50929">
    <property type="entry name" value="ABC_TM1F"/>
    <property type="match status" value="1"/>
</dbReference>
<dbReference type="InterPro" id="IPR003439">
    <property type="entry name" value="ABC_transporter-like_ATP-bd"/>
</dbReference>
<keyword evidence="3 5" id="KW-1133">Transmembrane helix</keyword>
<dbReference type="InterPro" id="IPR011527">
    <property type="entry name" value="ABC1_TM_dom"/>
</dbReference>
<keyword evidence="2 5" id="KW-0812">Transmembrane</keyword>
<evidence type="ECO:0000256" key="4">
    <source>
        <dbReference type="ARBA" id="ARBA00023136"/>
    </source>
</evidence>
<dbReference type="GO" id="GO:0140359">
    <property type="term" value="F:ABC-type transporter activity"/>
    <property type="evidence" value="ECO:0007669"/>
    <property type="project" value="InterPro"/>
</dbReference>
<dbReference type="PANTHER" id="PTHR24221">
    <property type="entry name" value="ATP-BINDING CASSETTE SUB-FAMILY B"/>
    <property type="match status" value="1"/>
</dbReference>
<dbReference type="GO" id="GO:0016887">
    <property type="term" value="F:ATP hydrolysis activity"/>
    <property type="evidence" value="ECO:0007669"/>
    <property type="project" value="InterPro"/>
</dbReference>
<protein>
    <recommendedName>
        <fullName evidence="6">ABC transmembrane type-1 domain-containing protein</fullName>
    </recommendedName>
</protein>
<feature type="transmembrane region" description="Helical" evidence="5">
    <location>
        <begin position="52"/>
        <end position="77"/>
    </location>
</feature>
<dbReference type="InterPro" id="IPR039421">
    <property type="entry name" value="Type_1_exporter"/>
</dbReference>
<organism evidence="7">
    <name type="scientific">marine sediment metagenome</name>
    <dbReference type="NCBI Taxonomy" id="412755"/>
    <lineage>
        <taxon>unclassified sequences</taxon>
        <taxon>metagenomes</taxon>
        <taxon>ecological metagenomes</taxon>
    </lineage>
</organism>
<dbReference type="Gene3D" id="3.40.50.300">
    <property type="entry name" value="P-loop containing nucleotide triphosphate hydrolases"/>
    <property type="match status" value="1"/>
</dbReference>
<reference evidence="7" key="1">
    <citation type="journal article" date="2014" name="Front. Microbiol.">
        <title>High frequency of phylogenetically diverse reductive dehalogenase-homologous genes in deep subseafloor sedimentary metagenomes.</title>
        <authorList>
            <person name="Kawai M."/>
            <person name="Futagami T."/>
            <person name="Toyoda A."/>
            <person name="Takaki Y."/>
            <person name="Nishi S."/>
            <person name="Hori S."/>
            <person name="Arai W."/>
            <person name="Tsubouchi T."/>
            <person name="Morono Y."/>
            <person name="Uchiyama I."/>
            <person name="Ito T."/>
            <person name="Fujiyama A."/>
            <person name="Inagaki F."/>
            <person name="Takami H."/>
        </authorList>
    </citation>
    <scope>NUCLEOTIDE SEQUENCE</scope>
    <source>
        <strain evidence="7">Expedition CK06-06</strain>
    </source>
</reference>
<evidence type="ECO:0000256" key="2">
    <source>
        <dbReference type="ARBA" id="ARBA00022692"/>
    </source>
</evidence>
<dbReference type="PANTHER" id="PTHR24221:SF654">
    <property type="entry name" value="ATP-BINDING CASSETTE SUB-FAMILY B MEMBER 6"/>
    <property type="match status" value="1"/>
</dbReference>
<feature type="domain" description="ABC transmembrane type-1" evidence="6">
    <location>
        <begin position="1"/>
        <end position="109"/>
    </location>
</feature>
<dbReference type="InterPro" id="IPR027417">
    <property type="entry name" value="P-loop_NTPase"/>
</dbReference>